<dbReference type="PANTHER" id="PTHR30487">
    <property type="entry name" value="TYPE 4 PREPILIN-LIKE PROTEINS LEADER PEPTIDE-PROCESSING ENZYME"/>
    <property type="match status" value="1"/>
</dbReference>
<dbReference type="RefSeq" id="WP_281882874.1">
    <property type="nucleotide sequence ID" value="NZ_BSDP01000001.1"/>
</dbReference>
<feature type="compositionally biased region" description="Low complexity" evidence="2">
    <location>
        <begin position="36"/>
        <end position="58"/>
    </location>
</feature>
<feature type="transmembrane region" description="Helical" evidence="3">
    <location>
        <begin position="226"/>
        <end position="247"/>
    </location>
</feature>
<dbReference type="AlphaFoldDB" id="A0A9W6FQP8"/>
<dbReference type="Proteomes" id="UP001144396">
    <property type="component" value="Unassembled WGS sequence"/>
</dbReference>
<evidence type="ECO:0000256" key="3">
    <source>
        <dbReference type="SAM" id="Phobius"/>
    </source>
</evidence>
<keyword evidence="3" id="KW-0812">Transmembrane</keyword>
<feature type="transmembrane region" description="Helical" evidence="3">
    <location>
        <begin position="124"/>
        <end position="143"/>
    </location>
</feature>
<dbReference type="InterPro" id="IPR000045">
    <property type="entry name" value="Prepilin_IV_endopep_pep"/>
</dbReference>
<dbReference type="InterPro" id="IPR050882">
    <property type="entry name" value="Prepilin_peptidase/N-MTase"/>
</dbReference>
<protein>
    <recommendedName>
        <fullName evidence="4">Prepilin type IV endopeptidase peptidase domain-containing protein</fullName>
    </recommendedName>
</protein>
<dbReference type="PANTHER" id="PTHR30487:SF0">
    <property type="entry name" value="PREPILIN LEADER PEPTIDASE_N-METHYLTRANSFERASE-RELATED"/>
    <property type="match status" value="1"/>
</dbReference>
<proteinExistence type="inferred from homology"/>
<reference evidence="5" key="1">
    <citation type="submission" date="2022-12" db="EMBL/GenBank/DDBJ databases">
        <title>Reference genome sequencing for broad-spectrum identification of bacterial and archaeal isolates by mass spectrometry.</title>
        <authorList>
            <person name="Sekiguchi Y."/>
            <person name="Tourlousse D.M."/>
        </authorList>
    </citation>
    <scope>NUCLEOTIDE SEQUENCE</scope>
    <source>
        <strain evidence="5">14</strain>
    </source>
</reference>
<comment type="similarity">
    <text evidence="1">Belongs to the peptidase A24 family.</text>
</comment>
<name>A0A9W6FQP8_9MICO</name>
<dbReference type="EMBL" id="BSDP01000001">
    <property type="protein sequence ID" value="GLI26852.1"/>
    <property type="molecule type" value="Genomic_DNA"/>
</dbReference>
<feature type="transmembrane region" description="Helical" evidence="3">
    <location>
        <begin position="6"/>
        <end position="25"/>
    </location>
</feature>
<comment type="caution">
    <text evidence="5">The sequence shown here is derived from an EMBL/GenBank/DDBJ whole genome shotgun (WGS) entry which is preliminary data.</text>
</comment>
<keyword evidence="6" id="KW-1185">Reference proteome</keyword>
<feature type="transmembrane region" description="Helical" evidence="3">
    <location>
        <begin position="181"/>
        <end position="214"/>
    </location>
</feature>
<evidence type="ECO:0000256" key="2">
    <source>
        <dbReference type="SAM" id="MobiDB-lite"/>
    </source>
</evidence>
<organism evidence="5 6">
    <name type="scientific">Agromyces rhizosphaerae</name>
    <dbReference type="NCBI Taxonomy" id="88374"/>
    <lineage>
        <taxon>Bacteria</taxon>
        <taxon>Bacillati</taxon>
        <taxon>Actinomycetota</taxon>
        <taxon>Actinomycetes</taxon>
        <taxon>Micrococcales</taxon>
        <taxon>Microbacteriaceae</taxon>
        <taxon>Agromyces</taxon>
    </lineage>
</organism>
<evidence type="ECO:0000313" key="5">
    <source>
        <dbReference type="EMBL" id="GLI26852.1"/>
    </source>
</evidence>
<feature type="transmembrane region" description="Helical" evidence="3">
    <location>
        <begin position="94"/>
        <end position="112"/>
    </location>
</feature>
<evidence type="ECO:0000313" key="6">
    <source>
        <dbReference type="Proteomes" id="UP001144396"/>
    </source>
</evidence>
<dbReference type="GO" id="GO:0005886">
    <property type="term" value="C:plasma membrane"/>
    <property type="evidence" value="ECO:0007669"/>
    <property type="project" value="TreeGrafter"/>
</dbReference>
<feature type="region of interest" description="Disordered" evidence="2">
    <location>
        <begin position="36"/>
        <end position="64"/>
    </location>
</feature>
<sequence>MPAASVVPLIAVAALAGAALGWWLLAPWASRNLTGGADAAESAGSEPAGPEPGDAAPAPAAPAPPAAPRWFRPVAALATAAAFAALTWSLGVSWLLPAALAFAGTGIAMSLVDLAEQRLPNRMLGPSLVIVGTLLLVAGVATASWWSLLWALVGGIAMFAFYLIIAVIAPNGMGMGDVKLAFVVGLVVGYLGWALWILGLFLGIFVGGVFAVVALAARRVTLRGHIPFGPAMVVGAVLALCVPSILAG</sequence>
<dbReference type="GO" id="GO:0004190">
    <property type="term" value="F:aspartic-type endopeptidase activity"/>
    <property type="evidence" value="ECO:0007669"/>
    <property type="project" value="InterPro"/>
</dbReference>
<keyword evidence="3" id="KW-1133">Transmembrane helix</keyword>
<feature type="transmembrane region" description="Helical" evidence="3">
    <location>
        <begin position="149"/>
        <end position="169"/>
    </location>
</feature>
<feature type="domain" description="Prepilin type IV endopeptidase peptidase" evidence="4">
    <location>
        <begin position="101"/>
        <end position="212"/>
    </location>
</feature>
<dbReference type="GO" id="GO:0006465">
    <property type="term" value="P:signal peptide processing"/>
    <property type="evidence" value="ECO:0007669"/>
    <property type="project" value="TreeGrafter"/>
</dbReference>
<dbReference type="Pfam" id="PF01478">
    <property type="entry name" value="Peptidase_A24"/>
    <property type="match status" value="1"/>
</dbReference>
<gene>
    <name evidence="5" type="ORF">ARHIZOSPH14_10940</name>
</gene>
<keyword evidence="3" id="KW-0472">Membrane</keyword>
<evidence type="ECO:0000259" key="4">
    <source>
        <dbReference type="Pfam" id="PF01478"/>
    </source>
</evidence>
<accession>A0A9W6FQP8</accession>
<dbReference type="Gene3D" id="1.20.120.1220">
    <property type="match status" value="1"/>
</dbReference>
<evidence type="ECO:0000256" key="1">
    <source>
        <dbReference type="ARBA" id="ARBA00005801"/>
    </source>
</evidence>